<comment type="caution">
    <text evidence="7">The sequence shown here is derived from an EMBL/GenBank/DDBJ whole genome shotgun (WGS) entry which is preliminary data.</text>
</comment>
<dbReference type="NCBIfam" id="NF008398">
    <property type="entry name" value="PRK11197.1"/>
    <property type="match status" value="1"/>
</dbReference>
<dbReference type="InterPro" id="IPR000262">
    <property type="entry name" value="FMN-dep_DH"/>
</dbReference>
<evidence type="ECO:0000256" key="4">
    <source>
        <dbReference type="ARBA" id="ARBA00023002"/>
    </source>
</evidence>
<evidence type="ECO:0000256" key="2">
    <source>
        <dbReference type="ARBA" id="ARBA00022630"/>
    </source>
</evidence>
<dbReference type="Pfam" id="PF01070">
    <property type="entry name" value="FMN_dh"/>
    <property type="match status" value="1"/>
</dbReference>
<gene>
    <name evidence="7" type="ORF">GCM10023116_22540</name>
</gene>
<dbReference type="RefSeq" id="WP_345196037.1">
    <property type="nucleotide sequence ID" value="NZ_BAABFL010000344.1"/>
</dbReference>
<reference evidence="8" key="1">
    <citation type="journal article" date="2019" name="Int. J. Syst. Evol. Microbiol.">
        <title>The Global Catalogue of Microorganisms (GCM) 10K type strain sequencing project: providing services to taxonomists for standard genome sequencing and annotation.</title>
        <authorList>
            <consortium name="The Broad Institute Genomics Platform"/>
            <consortium name="The Broad Institute Genome Sequencing Center for Infectious Disease"/>
            <person name="Wu L."/>
            <person name="Ma J."/>
        </authorList>
    </citation>
    <scope>NUCLEOTIDE SEQUENCE [LARGE SCALE GENOMIC DNA]</scope>
    <source>
        <strain evidence="8">JCM 17805</strain>
    </source>
</reference>
<dbReference type="PIRSF" id="PIRSF000138">
    <property type="entry name" value="Al-hdrx_acd_dh"/>
    <property type="match status" value="1"/>
</dbReference>
<dbReference type="InterPro" id="IPR013785">
    <property type="entry name" value="Aldolase_TIM"/>
</dbReference>
<dbReference type="PANTHER" id="PTHR10578:SF107">
    <property type="entry name" value="2-HYDROXYACID OXIDASE 1"/>
    <property type="match status" value="1"/>
</dbReference>
<evidence type="ECO:0000256" key="1">
    <source>
        <dbReference type="ARBA" id="ARBA00001917"/>
    </source>
</evidence>
<sequence>MLDKICSVEDFRTLARKRVPRMFYDYADAGSWTESTYHQNERDFRSIHFRQRVGIDITNRTTTTTLAGEDVTMPVALAPVGIAGMQHADGEILAARAAEAFGIPFILSTMSTCSLEDVATHTAKPFWFQLYILKDRSFSERLLERARAAGCKTLVVTLDLTLLGQRHKDIRNNLRAPPKITPSTLYQFITRPRWCLNMIGTGRRSFGNVVGHTQGVSDLSSLASWITEQFDAAFTWKDLEWIRTRWDGPMIVKGILDPEDVPKAIDAGADIIVVSNHGGRQLDGAPSTISVLPSILEAANGKVEVHLDGGIRSGQDVLKAIALGAKGVHIGRAYIYGLGACGQAGVTKTLEIIRNDLTLTMGMLGERDINQVGQHNLVSDSVQKIRCFT</sequence>
<keyword evidence="3" id="KW-0288">FMN</keyword>
<dbReference type="InterPro" id="IPR008259">
    <property type="entry name" value="FMN_hydac_DH_AS"/>
</dbReference>
<dbReference type="SUPFAM" id="SSF51395">
    <property type="entry name" value="FMN-linked oxidoreductases"/>
    <property type="match status" value="1"/>
</dbReference>
<name>A0ABP8V3Y3_9GAMM</name>
<dbReference type="PANTHER" id="PTHR10578">
    <property type="entry name" value="S -2-HYDROXY-ACID OXIDASE-RELATED"/>
    <property type="match status" value="1"/>
</dbReference>
<keyword evidence="8" id="KW-1185">Reference proteome</keyword>
<keyword evidence="4" id="KW-0560">Oxidoreductase</keyword>
<dbReference type="CDD" id="cd02809">
    <property type="entry name" value="alpha_hydroxyacid_oxid_FMN"/>
    <property type="match status" value="1"/>
</dbReference>
<dbReference type="Proteomes" id="UP001500604">
    <property type="component" value="Unassembled WGS sequence"/>
</dbReference>
<keyword evidence="2" id="KW-0285">Flavoprotein</keyword>
<evidence type="ECO:0000256" key="5">
    <source>
        <dbReference type="ARBA" id="ARBA00024042"/>
    </source>
</evidence>
<dbReference type="PROSITE" id="PS51349">
    <property type="entry name" value="FMN_HYDROXY_ACID_DH_2"/>
    <property type="match status" value="1"/>
</dbReference>
<organism evidence="7 8">
    <name type="scientific">Kistimonas scapharcae</name>
    <dbReference type="NCBI Taxonomy" id="1036133"/>
    <lineage>
        <taxon>Bacteria</taxon>
        <taxon>Pseudomonadati</taxon>
        <taxon>Pseudomonadota</taxon>
        <taxon>Gammaproteobacteria</taxon>
        <taxon>Oceanospirillales</taxon>
        <taxon>Endozoicomonadaceae</taxon>
        <taxon>Kistimonas</taxon>
    </lineage>
</organism>
<accession>A0ABP8V3Y3</accession>
<dbReference type="PROSITE" id="PS00557">
    <property type="entry name" value="FMN_HYDROXY_ACID_DH_1"/>
    <property type="match status" value="1"/>
</dbReference>
<evidence type="ECO:0000313" key="8">
    <source>
        <dbReference type="Proteomes" id="UP001500604"/>
    </source>
</evidence>
<feature type="domain" description="FMN hydroxy acid dehydrogenase" evidence="6">
    <location>
        <begin position="1"/>
        <end position="382"/>
    </location>
</feature>
<dbReference type="InterPro" id="IPR037396">
    <property type="entry name" value="FMN_HAD"/>
</dbReference>
<dbReference type="EMBL" id="BAABFL010000344">
    <property type="protein sequence ID" value="GAA4649971.1"/>
    <property type="molecule type" value="Genomic_DNA"/>
</dbReference>
<comment type="cofactor">
    <cofactor evidence="1">
        <name>FMN</name>
        <dbReference type="ChEBI" id="CHEBI:58210"/>
    </cofactor>
</comment>
<dbReference type="Gene3D" id="3.20.20.70">
    <property type="entry name" value="Aldolase class I"/>
    <property type="match status" value="1"/>
</dbReference>
<protein>
    <submittedName>
        <fullName evidence="7">Alpha-hydroxy acid oxidase</fullName>
    </submittedName>
</protein>
<evidence type="ECO:0000313" key="7">
    <source>
        <dbReference type="EMBL" id="GAA4649971.1"/>
    </source>
</evidence>
<proteinExistence type="inferred from homology"/>
<evidence type="ECO:0000256" key="3">
    <source>
        <dbReference type="ARBA" id="ARBA00022643"/>
    </source>
</evidence>
<evidence type="ECO:0000259" key="6">
    <source>
        <dbReference type="PROSITE" id="PS51349"/>
    </source>
</evidence>
<dbReference type="InterPro" id="IPR012133">
    <property type="entry name" value="Alpha-hydoxy_acid_DH_FMN"/>
</dbReference>
<comment type="similarity">
    <text evidence="5">Belongs to the FMN-dependent alpha-hydroxy acid dehydrogenase family.</text>
</comment>